<keyword evidence="1" id="KW-0175">Coiled coil</keyword>
<comment type="caution">
    <text evidence="2">The sequence shown here is derived from an EMBL/GenBank/DDBJ whole genome shotgun (WGS) entry which is preliminary data.</text>
</comment>
<feature type="coiled-coil region" evidence="1">
    <location>
        <begin position="102"/>
        <end position="129"/>
    </location>
</feature>
<dbReference type="RefSeq" id="WP_378298128.1">
    <property type="nucleotide sequence ID" value="NZ_JBHULX010000017.1"/>
</dbReference>
<accession>A0ABW5N6G7</accession>
<evidence type="ECO:0000313" key="3">
    <source>
        <dbReference type="Proteomes" id="UP001597459"/>
    </source>
</evidence>
<reference evidence="3" key="1">
    <citation type="journal article" date="2019" name="Int. J. Syst. Evol. Microbiol.">
        <title>The Global Catalogue of Microorganisms (GCM) 10K type strain sequencing project: providing services to taxonomists for standard genome sequencing and annotation.</title>
        <authorList>
            <consortium name="The Broad Institute Genomics Platform"/>
            <consortium name="The Broad Institute Genome Sequencing Center for Infectious Disease"/>
            <person name="Wu L."/>
            <person name="Ma J."/>
        </authorList>
    </citation>
    <scope>NUCLEOTIDE SEQUENCE [LARGE SCALE GENOMIC DNA]</scope>
    <source>
        <strain evidence="3">KCTC 42423</strain>
    </source>
</reference>
<dbReference type="Proteomes" id="UP001597459">
    <property type="component" value="Unassembled WGS sequence"/>
</dbReference>
<gene>
    <name evidence="2" type="ORF">ACFSTE_10315</name>
</gene>
<evidence type="ECO:0008006" key="4">
    <source>
        <dbReference type="Google" id="ProtNLM"/>
    </source>
</evidence>
<evidence type="ECO:0000313" key="2">
    <source>
        <dbReference type="EMBL" id="MFD2591217.1"/>
    </source>
</evidence>
<dbReference type="EMBL" id="JBHULX010000017">
    <property type="protein sequence ID" value="MFD2591217.1"/>
    <property type="molecule type" value="Genomic_DNA"/>
</dbReference>
<evidence type="ECO:0000256" key="1">
    <source>
        <dbReference type="SAM" id="Coils"/>
    </source>
</evidence>
<keyword evidence="3" id="KW-1185">Reference proteome</keyword>
<protein>
    <recommendedName>
        <fullName evidence="4">Pyridoxamine 5'-phosphate oxidase putative domain-containing protein</fullName>
    </recommendedName>
</protein>
<proteinExistence type="predicted"/>
<organism evidence="2 3">
    <name type="scientific">Aquimarina hainanensis</name>
    <dbReference type="NCBI Taxonomy" id="1578017"/>
    <lineage>
        <taxon>Bacteria</taxon>
        <taxon>Pseudomonadati</taxon>
        <taxon>Bacteroidota</taxon>
        <taxon>Flavobacteriia</taxon>
        <taxon>Flavobacteriales</taxon>
        <taxon>Flavobacteriaceae</taxon>
        <taxon>Aquimarina</taxon>
    </lineage>
</organism>
<sequence>MELLKNWSQIRKHFRESFTTNLHVSIATVGALQSPDVTPIGTFFLNREQATGFYFEKYATTIASHFENTTNVCVLAVNSNRWFWIYSLFSNRFKKHPAIKLYGQLGERRLATEEELKRLRRRMKRTRMLKGHQYLWNTMTYVRPISFTHASKMKLGKMTQLL</sequence>
<name>A0ABW5N6G7_9FLAO</name>